<feature type="non-terminal residue" evidence="2">
    <location>
        <position position="93"/>
    </location>
</feature>
<sequence length="93" mass="9529">EDQRRDRLLAGGAAPKLRPAGPAADAGRGAQGDAATDDRLRRPHLTGGAHAELDAAVPAIAGADAAGHDRVLPRPHAGPFPARIPARRPKEGL</sequence>
<feature type="compositionally biased region" description="Low complexity" evidence="1">
    <location>
        <begin position="20"/>
        <end position="34"/>
    </location>
</feature>
<organism evidence="2">
    <name type="scientific">uncultured Acetobacteraceae bacterium</name>
    <dbReference type="NCBI Taxonomy" id="169975"/>
    <lineage>
        <taxon>Bacteria</taxon>
        <taxon>Pseudomonadati</taxon>
        <taxon>Pseudomonadota</taxon>
        <taxon>Alphaproteobacteria</taxon>
        <taxon>Acetobacterales</taxon>
        <taxon>Acetobacteraceae</taxon>
        <taxon>environmental samples</taxon>
    </lineage>
</organism>
<reference evidence="2" key="1">
    <citation type="submission" date="2020-02" db="EMBL/GenBank/DDBJ databases">
        <authorList>
            <person name="Meier V. D."/>
        </authorList>
    </citation>
    <scope>NUCLEOTIDE SEQUENCE</scope>
    <source>
        <strain evidence="2">AVDCRST_MAG04</strain>
    </source>
</reference>
<feature type="region of interest" description="Disordered" evidence="1">
    <location>
        <begin position="66"/>
        <end position="93"/>
    </location>
</feature>
<accession>A0A6J4IHL6</accession>
<feature type="region of interest" description="Disordered" evidence="1">
    <location>
        <begin position="1"/>
        <end position="54"/>
    </location>
</feature>
<gene>
    <name evidence="2" type="ORF">AVDCRST_MAG04-2193</name>
</gene>
<protein>
    <submittedName>
        <fullName evidence="2">Uncharacterized protein</fullName>
    </submittedName>
</protein>
<evidence type="ECO:0000256" key="1">
    <source>
        <dbReference type="SAM" id="MobiDB-lite"/>
    </source>
</evidence>
<proteinExistence type="predicted"/>
<dbReference type="AlphaFoldDB" id="A0A6J4IHL6"/>
<evidence type="ECO:0000313" key="2">
    <source>
        <dbReference type="EMBL" id="CAA9252673.1"/>
    </source>
</evidence>
<feature type="non-terminal residue" evidence="2">
    <location>
        <position position="1"/>
    </location>
</feature>
<dbReference type="EMBL" id="CADCTL010000151">
    <property type="protein sequence ID" value="CAA9252673.1"/>
    <property type="molecule type" value="Genomic_DNA"/>
</dbReference>
<name>A0A6J4IHL6_9PROT</name>